<evidence type="ECO:0000313" key="2">
    <source>
        <dbReference type="Proteomes" id="UP000237246"/>
    </source>
</evidence>
<name>A0A2P4SK64_BAMTH</name>
<accession>A0A2P4SK64</accession>
<dbReference type="Proteomes" id="UP000237246">
    <property type="component" value="Unassembled WGS sequence"/>
</dbReference>
<gene>
    <name evidence="1" type="ORF">CIB84_011758</name>
</gene>
<proteinExistence type="predicted"/>
<reference evidence="1 2" key="1">
    <citation type="submission" date="2018-01" db="EMBL/GenBank/DDBJ databases">
        <title>Comparison of the Chinese Bamboo Partridge and Red Junglefowl genome sequences highlights the importance of demography in genome evolution.</title>
        <authorList>
            <person name="Tiley G.P."/>
            <person name="Kimball R.T."/>
            <person name="Braun E.L."/>
            <person name="Burleigh J.G."/>
        </authorList>
    </citation>
    <scope>NUCLEOTIDE SEQUENCE [LARGE SCALE GENOMIC DNA]</scope>
    <source>
        <strain evidence="1">RTK389</strain>
        <tissue evidence="1">Blood</tissue>
    </source>
</reference>
<sequence length="181" mass="19544">MRYRCMRALSLQREMEPLSLLSDRSADREMVRSILSEADVLPESESPLDRLPGNTADESKLPLASFSSGKFSTWPLSGRSTMLLLSLLPGMGCLSPSTELPRRPDSEMMSGLPGVAFPSSGPELARVLLEWLFTNLSLSLLILSSKTLSLCPFTISLSVARGPLAVLSEEESGGLSPSKLS</sequence>
<organism evidence="1 2">
    <name type="scientific">Bambusicola thoracicus</name>
    <name type="common">Chinese bamboo-partridge</name>
    <name type="synonym">Perdix thoracica</name>
    <dbReference type="NCBI Taxonomy" id="9083"/>
    <lineage>
        <taxon>Eukaryota</taxon>
        <taxon>Metazoa</taxon>
        <taxon>Chordata</taxon>
        <taxon>Craniata</taxon>
        <taxon>Vertebrata</taxon>
        <taxon>Euteleostomi</taxon>
        <taxon>Archelosauria</taxon>
        <taxon>Archosauria</taxon>
        <taxon>Dinosauria</taxon>
        <taxon>Saurischia</taxon>
        <taxon>Theropoda</taxon>
        <taxon>Coelurosauria</taxon>
        <taxon>Aves</taxon>
        <taxon>Neognathae</taxon>
        <taxon>Galloanserae</taxon>
        <taxon>Galliformes</taxon>
        <taxon>Phasianidae</taxon>
        <taxon>Perdicinae</taxon>
        <taxon>Bambusicola</taxon>
    </lineage>
</organism>
<comment type="caution">
    <text evidence="1">The sequence shown here is derived from an EMBL/GenBank/DDBJ whole genome shotgun (WGS) entry which is preliminary data.</text>
</comment>
<keyword evidence="2" id="KW-1185">Reference proteome</keyword>
<protein>
    <submittedName>
        <fullName evidence="1">Uncharacterized protein</fullName>
    </submittedName>
</protein>
<dbReference type="AlphaFoldDB" id="A0A2P4SK64"/>
<dbReference type="EMBL" id="PPHD01040827">
    <property type="protein sequence ID" value="POI24490.1"/>
    <property type="molecule type" value="Genomic_DNA"/>
</dbReference>
<evidence type="ECO:0000313" key="1">
    <source>
        <dbReference type="EMBL" id="POI24490.1"/>
    </source>
</evidence>